<dbReference type="OMA" id="RICTSAK"/>
<evidence type="ECO:0000313" key="2">
    <source>
        <dbReference type="Proteomes" id="UP000276776"/>
    </source>
</evidence>
<dbReference type="OrthoDB" id="5790596at2759"/>
<evidence type="ECO:0000313" key="3">
    <source>
        <dbReference type="WBParaSite" id="TCLT_0000847101-mRNA-1"/>
    </source>
</evidence>
<sequence length="656" mass="74393">MQEIEQETAKISSSSFFDTVWANKAYLMLKRNVLPENEERFKALVLLLNGRIKQTLRLNLDDNTLNPIRIFNHILELDATISTGMSLPSTPLLNYFQTYAKGILFRSMGDTFLLLNNEEHGNRRYEELAYACYSLAFDIFYKTSPKPSLLAAIFELEILTLHTLLQHFSIGELLYSSCRGPSNSRFKSFMISIKSVPSSHKMYVIGHKQLCKLNILINEHDFLINLLWLIAYNEDIRGSALFFNELFNNISIGEFEDDLQSFTASSFSRIDAQILLISAAKWSKLNLFSRRNLATPKLKILPPALFPEPSYMFINFWNSLVSLIRSKTCSPKQCSENGLILSALEASRLRGDIPDLRILNFTRKWLIMNGNALGDVKGSWAKLYSQVFMDLVNGAHYANQSIPAESFFPPLNDFDYDMLDDTKTWLAPEDSCNQLETNLVNHVPSNIEKESSSDALCNRKTFLQRISISSRLVCRDCRHSVISSRASRSKNIKALKMLNENHSIRCKNDNKIEVGTISLLTAVENSGTNINSCSAIIQLQEKHAKDVSRLVQTMNSLQEKLIHHTEELSVYTSEAYKKGYADGYYSALSMRGIFGNPLKCSDQHGVHPFKYAATFETDIGDQIKDLSPGRNPHNAKECIGCASEEGLNHFHLESFI</sequence>
<keyword evidence="2" id="KW-1185">Reference proteome</keyword>
<dbReference type="Proteomes" id="UP000276776">
    <property type="component" value="Unassembled WGS sequence"/>
</dbReference>
<dbReference type="WBParaSite" id="TCLT_0000847101-mRNA-1">
    <property type="protein sequence ID" value="TCLT_0000847101-mRNA-1"/>
    <property type="gene ID" value="TCLT_0000847101"/>
</dbReference>
<evidence type="ECO:0000313" key="1">
    <source>
        <dbReference type="EMBL" id="VDN06022.1"/>
    </source>
</evidence>
<dbReference type="EMBL" id="UYYF01004636">
    <property type="protein sequence ID" value="VDN06022.1"/>
    <property type="molecule type" value="Genomic_DNA"/>
</dbReference>
<reference evidence="3" key="1">
    <citation type="submission" date="2016-04" db="UniProtKB">
        <authorList>
            <consortium name="WormBaseParasite"/>
        </authorList>
    </citation>
    <scope>IDENTIFICATION</scope>
</reference>
<proteinExistence type="predicted"/>
<dbReference type="STRING" id="103827.A0A0N5D623"/>
<gene>
    <name evidence="1" type="ORF">TCLT_LOCUS8460</name>
</gene>
<protein>
    <submittedName>
        <fullName evidence="3">EST1_DNA_bind domain-containing protein</fullName>
    </submittedName>
</protein>
<reference evidence="1 2" key="2">
    <citation type="submission" date="2018-11" db="EMBL/GenBank/DDBJ databases">
        <authorList>
            <consortium name="Pathogen Informatics"/>
        </authorList>
    </citation>
    <scope>NUCLEOTIDE SEQUENCE [LARGE SCALE GENOMIC DNA]</scope>
</reference>
<name>A0A0N5D623_THECL</name>
<organism evidence="3">
    <name type="scientific">Thelazia callipaeda</name>
    <name type="common">Oriental eyeworm</name>
    <name type="synonym">Parasitic nematode</name>
    <dbReference type="NCBI Taxonomy" id="103827"/>
    <lineage>
        <taxon>Eukaryota</taxon>
        <taxon>Metazoa</taxon>
        <taxon>Ecdysozoa</taxon>
        <taxon>Nematoda</taxon>
        <taxon>Chromadorea</taxon>
        <taxon>Rhabditida</taxon>
        <taxon>Spirurina</taxon>
        <taxon>Spiruromorpha</taxon>
        <taxon>Thelazioidea</taxon>
        <taxon>Thelaziidae</taxon>
        <taxon>Thelazia</taxon>
    </lineage>
</organism>
<dbReference type="AlphaFoldDB" id="A0A0N5D623"/>
<accession>A0A0N5D623</accession>